<evidence type="ECO:0000313" key="2">
    <source>
        <dbReference type="Proteomes" id="UP001519345"/>
    </source>
</evidence>
<dbReference type="EMBL" id="JAGGKX010000002">
    <property type="protein sequence ID" value="MBP1968507.1"/>
    <property type="molecule type" value="Genomic_DNA"/>
</dbReference>
<accession>A0ABS4IC41</accession>
<comment type="caution">
    <text evidence="1">The sequence shown here is derived from an EMBL/GenBank/DDBJ whole genome shotgun (WGS) entry which is preliminary data.</text>
</comment>
<sequence length="257" mass="29392">MEVFQAAEETINDIRVLVNKLVQNVSASNIVITADHGFMYQRDALTKSQKTPKHIDDAVLAKRRFMITDEPVEVEGTLTYAMDDVREQEKDLFVTVPKGISRFAVQGAGANFVHGGVMLQEIVVPVITFKNDRSRSSANKARRVDVKLTTPTRKITNTITYLTFLQTAKIEDKKLPLLLKLYFVDENGQRVSNENIIIAESVSSQPGDRTYREKFVFKSMTYDKRKTYYLVLEDEDEKTDGFYERYPFHIDIAFAGE</sequence>
<evidence type="ECO:0000313" key="1">
    <source>
        <dbReference type="EMBL" id="MBP1968507.1"/>
    </source>
</evidence>
<proteinExistence type="predicted"/>
<organism evidence="1 2">
    <name type="scientific">Virgibacillus natechei</name>
    <dbReference type="NCBI Taxonomy" id="1216297"/>
    <lineage>
        <taxon>Bacteria</taxon>
        <taxon>Bacillati</taxon>
        <taxon>Bacillota</taxon>
        <taxon>Bacilli</taxon>
        <taxon>Bacillales</taxon>
        <taxon>Bacillaceae</taxon>
        <taxon>Virgibacillus</taxon>
    </lineage>
</organism>
<protein>
    <recommendedName>
        <fullName evidence="3">BREX-1 system phosphatase PglZ type A</fullName>
    </recommendedName>
</protein>
<evidence type="ECO:0008006" key="3">
    <source>
        <dbReference type="Google" id="ProtNLM"/>
    </source>
</evidence>
<keyword evidence="2" id="KW-1185">Reference proteome</keyword>
<gene>
    <name evidence="1" type="ORF">J2Z83_000599</name>
</gene>
<reference evidence="1 2" key="1">
    <citation type="submission" date="2021-03" db="EMBL/GenBank/DDBJ databases">
        <title>Genomic Encyclopedia of Type Strains, Phase IV (KMG-IV): sequencing the most valuable type-strain genomes for metagenomic binning, comparative biology and taxonomic classification.</title>
        <authorList>
            <person name="Goeker M."/>
        </authorList>
    </citation>
    <scope>NUCLEOTIDE SEQUENCE [LARGE SCALE GENOMIC DNA]</scope>
    <source>
        <strain evidence="1 2">DSM 25609</strain>
    </source>
</reference>
<name>A0ABS4IC41_9BACI</name>
<dbReference type="Proteomes" id="UP001519345">
    <property type="component" value="Unassembled WGS sequence"/>
</dbReference>
<dbReference type="Pfam" id="PF08665">
    <property type="entry name" value="PglZ"/>
    <property type="match status" value="1"/>
</dbReference>